<dbReference type="SUPFAM" id="SSF102405">
    <property type="entry name" value="MCP/YpsA-like"/>
    <property type="match status" value="1"/>
</dbReference>
<proteinExistence type="predicted"/>
<dbReference type="STRING" id="71717.A0A4Y7TPQ6"/>
<dbReference type="EMBL" id="QPFP01000006">
    <property type="protein sequence ID" value="TEB35934.1"/>
    <property type="molecule type" value="Genomic_DNA"/>
</dbReference>
<accession>A0A4Y7TPQ6</accession>
<dbReference type="GO" id="GO:0016799">
    <property type="term" value="F:hydrolase activity, hydrolyzing N-glycosyl compounds"/>
    <property type="evidence" value="ECO:0007669"/>
    <property type="project" value="TreeGrafter"/>
</dbReference>
<gene>
    <name evidence="1" type="ORF">FA13DRAFT_1771471</name>
</gene>
<dbReference type="PANTHER" id="PTHR31223:SF70">
    <property type="entry name" value="LOG FAMILY PROTEIN YJL055W"/>
    <property type="match status" value="1"/>
</dbReference>
<organism evidence="1 2">
    <name type="scientific">Coprinellus micaceus</name>
    <name type="common">Glistening ink-cap mushroom</name>
    <name type="synonym">Coprinus micaceus</name>
    <dbReference type="NCBI Taxonomy" id="71717"/>
    <lineage>
        <taxon>Eukaryota</taxon>
        <taxon>Fungi</taxon>
        <taxon>Dikarya</taxon>
        <taxon>Basidiomycota</taxon>
        <taxon>Agaricomycotina</taxon>
        <taxon>Agaricomycetes</taxon>
        <taxon>Agaricomycetidae</taxon>
        <taxon>Agaricales</taxon>
        <taxon>Agaricineae</taxon>
        <taxon>Psathyrellaceae</taxon>
        <taxon>Coprinellus</taxon>
    </lineage>
</organism>
<dbReference type="AlphaFoldDB" id="A0A4Y7TPQ6"/>
<dbReference type="Proteomes" id="UP000298030">
    <property type="component" value="Unassembled WGS sequence"/>
</dbReference>
<dbReference type="Gene3D" id="3.40.50.450">
    <property type="match status" value="1"/>
</dbReference>
<name>A0A4Y7TPQ6_COPMI</name>
<sequence length="198" mass="20960">MASITSENPSSRGIAVYCGSSTGLQAAYIAAATSLGRAIATAKRPLVYGGGFSGIMGAVSGAALEAGGKVTGITPYAINQAGGEREKARTGVEVELGQEGREAVETIIVDSMHERKVEMAKRSVGFVGLPGRIWDLRRGIHDKQNEDIIVFVEGPSDTALHETYDWGTATLEALDSWKSGEITPLFDWSTNEGWQGRG</sequence>
<reference evidence="1 2" key="1">
    <citation type="journal article" date="2019" name="Nat. Ecol. Evol.">
        <title>Megaphylogeny resolves global patterns of mushroom evolution.</title>
        <authorList>
            <person name="Varga T."/>
            <person name="Krizsan K."/>
            <person name="Foldi C."/>
            <person name="Dima B."/>
            <person name="Sanchez-Garcia M."/>
            <person name="Sanchez-Ramirez S."/>
            <person name="Szollosi G.J."/>
            <person name="Szarkandi J.G."/>
            <person name="Papp V."/>
            <person name="Albert L."/>
            <person name="Andreopoulos W."/>
            <person name="Angelini C."/>
            <person name="Antonin V."/>
            <person name="Barry K.W."/>
            <person name="Bougher N.L."/>
            <person name="Buchanan P."/>
            <person name="Buyck B."/>
            <person name="Bense V."/>
            <person name="Catcheside P."/>
            <person name="Chovatia M."/>
            <person name="Cooper J."/>
            <person name="Damon W."/>
            <person name="Desjardin D."/>
            <person name="Finy P."/>
            <person name="Geml J."/>
            <person name="Haridas S."/>
            <person name="Hughes K."/>
            <person name="Justo A."/>
            <person name="Karasinski D."/>
            <person name="Kautmanova I."/>
            <person name="Kiss B."/>
            <person name="Kocsube S."/>
            <person name="Kotiranta H."/>
            <person name="LaButti K.M."/>
            <person name="Lechner B.E."/>
            <person name="Liimatainen K."/>
            <person name="Lipzen A."/>
            <person name="Lukacs Z."/>
            <person name="Mihaltcheva S."/>
            <person name="Morgado L.N."/>
            <person name="Niskanen T."/>
            <person name="Noordeloos M.E."/>
            <person name="Ohm R.A."/>
            <person name="Ortiz-Santana B."/>
            <person name="Ovrebo C."/>
            <person name="Racz N."/>
            <person name="Riley R."/>
            <person name="Savchenko A."/>
            <person name="Shiryaev A."/>
            <person name="Soop K."/>
            <person name="Spirin V."/>
            <person name="Szebenyi C."/>
            <person name="Tomsovsky M."/>
            <person name="Tulloss R.E."/>
            <person name="Uehling J."/>
            <person name="Grigoriev I.V."/>
            <person name="Vagvolgyi C."/>
            <person name="Papp T."/>
            <person name="Martin F.M."/>
            <person name="Miettinen O."/>
            <person name="Hibbett D.S."/>
            <person name="Nagy L.G."/>
        </authorList>
    </citation>
    <scope>NUCLEOTIDE SEQUENCE [LARGE SCALE GENOMIC DNA]</scope>
    <source>
        <strain evidence="1 2">FP101781</strain>
    </source>
</reference>
<evidence type="ECO:0000313" key="2">
    <source>
        <dbReference type="Proteomes" id="UP000298030"/>
    </source>
</evidence>
<keyword evidence="2" id="KW-1185">Reference proteome</keyword>
<comment type="caution">
    <text evidence="1">The sequence shown here is derived from an EMBL/GenBank/DDBJ whole genome shotgun (WGS) entry which is preliminary data.</text>
</comment>
<dbReference type="InterPro" id="IPR031100">
    <property type="entry name" value="LOG_fam"/>
</dbReference>
<evidence type="ECO:0000313" key="1">
    <source>
        <dbReference type="EMBL" id="TEB35934.1"/>
    </source>
</evidence>
<protein>
    <submittedName>
        <fullName evidence="1">Putative lysine decarboxylase</fullName>
    </submittedName>
</protein>
<dbReference type="Pfam" id="PF03641">
    <property type="entry name" value="Lysine_decarbox"/>
    <property type="match status" value="1"/>
</dbReference>
<dbReference type="GO" id="GO:0009691">
    <property type="term" value="P:cytokinin biosynthetic process"/>
    <property type="evidence" value="ECO:0007669"/>
    <property type="project" value="TreeGrafter"/>
</dbReference>
<dbReference type="PANTHER" id="PTHR31223">
    <property type="entry name" value="LOG FAMILY PROTEIN YJL055W"/>
    <property type="match status" value="1"/>
</dbReference>
<dbReference type="GO" id="GO:0005829">
    <property type="term" value="C:cytosol"/>
    <property type="evidence" value="ECO:0007669"/>
    <property type="project" value="TreeGrafter"/>
</dbReference>
<dbReference type="OrthoDB" id="414463at2759"/>